<keyword evidence="7" id="KW-0511">Multifunctional enzyme</keyword>
<dbReference type="SUPFAM" id="SSF55048">
    <property type="entry name" value="Probable ACP-binding domain of malonyl-CoA ACP transacylase"/>
    <property type="match status" value="1"/>
</dbReference>
<keyword evidence="6" id="KW-0560">Oxidoreductase</keyword>
<dbReference type="Proteomes" id="UP001251528">
    <property type="component" value="Unassembled WGS sequence"/>
</dbReference>
<dbReference type="SMART" id="SM00823">
    <property type="entry name" value="PKS_PP"/>
    <property type="match status" value="1"/>
</dbReference>
<keyword evidence="4" id="KW-0808">Transferase</keyword>
<evidence type="ECO:0000256" key="8">
    <source>
        <dbReference type="ARBA" id="ARBA00023315"/>
    </source>
</evidence>
<dbReference type="EMBL" id="JASWJB010000067">
    <property type="protein sequence ID" value="KAK2601916.1"/>
    <property type="molecule type" value="Genomic_DNA"/>
</dbReference>
<evidence type="ECO:0000259" key="11">
    <source>
        <dbReference type="PROSITE" id="PS50075"/>
    </source>
</evidence>
<dbReference type="SUPFAM" id="SSF51735">
    <property type="entry name" value="NAD(P)-binding Rossmann-fold domains"/>
    <property type="match status" value="2"/>
</dbReference>
<dbReference type="InterPro" id="IPR020841">
    <property type="entry name" value="PKS_Beta-ketoAc_synthase_dom"/>
</dbReference>
<comment type="caution">
    <text evidence="14">The sequence shown here is derived from an EMBL/GenBank/DDBJ whole genome shotgun (WGS) entry which is preliminary data.</text>
</comment>
<evidence type="ECO:0000259" key="13">
    <source>
        <dbReference type="PROSITE" id="PS52019"/>
    </source>
</evidence>
<dbReference type="InterPro" id="IPR016036">
    <property type="entry name" value="Malonyl_transacylase_ACP-bd"/>
</dbReference>
<feature type="domain" description="PKS/mFAS DH" evidence="13">
    <location>
        <begin position="969"/>
        <end position="1255"/>
    </location>
</feature>
<dbReference type="GO" id="GO:1901336">
    <property type="term" value="P:lactone biosynthetic process"/>
    <property type="evidence" value="ECO:0007669"/>
    <property type="project" value="UniProtKB-ARBA"/>
</dbReference>
<dbReference type="FunFam" id="3.40.50.720:FF:000209">
    <property type="entry name" value="Polyketide synthase Pks12"/>
    <property type="match status" value="1"/>
</dbReference>
<dbReference type="Pfam" id="PF02801">
    <property type="entry name" value="Ketoacyl-synt_C"/>
    <property type="match status" value="1"/>
</dbReference>
<keyword evidence="5" id="KW-0521">NADP</keyword>
<dbReference type="SUPFAM" id="SSF53901">
    <property type="entry name" value="Thiolase-like"/>
    <property type="match status" value="1"/>
</dbReference>
<dbReference type="SMART" id="SM00822">
    <property type="entry name" value="PKS_KR"/>
    <property type="match status" value="1"/>
</dbReference>
<dbReference type="PROSITE" id="PS52019">
    <property type="entry name" value="PKS_MFAS_DH"/>
    <property type="match status" value="1"/>
</dbReference>
<dbReference type="SUPFAM" id="SSF53335">
    <property type="entry name" value="S-adenosyl-L-methionine-dependent methyltransferases"/>
    <property type="match status" value="1"/>
</dbReference>
<dbReference type="InterPro" id="IPR001227">
    <property type="entry name" value="Ac_transferase_dom_sf"/>
</dbReference>
<dbReference type="SMART" id="SM00827">
    <property type="entry name" value="PKS_AT"/>
    <property type="match status" value="1"/>
</dbReference>
<evidence type="ECO:0000259" key="12">
    <source>
        <dbReference type="PROSITE" id="PS52004"/>
    </source>
</evidence>
<dbReference type="InterPro" id="IPR020807">
    <property type="entry name" value="PKS_DH"/>
</dbReference>
<feature type="active site" description="Proton acceptor; for dehydratase activity" evidence="9">
    <location>
        <position position="1001"/>
    </location>
</feature>
<dbReference type="Pfam" id="PF00109">
    <property type="entry name" value="ketoacyl-synt"/>
    <property type="match status" value="1"/>
</dbReference>
<keyword evidence="15" id="KW-1185">Reference proteome</keyword>
<dbReference type="Gene3D" id="3.30.70.3290">
    <property type="match status" value="1"/>
</dbReference>
<dbReference type="InterPro" id="IPR036736">
    <property type="entry name" value="ACP-like_sf"/>
</dbReference>
<dbReference type="InterPro" id="IPR049900">
    <property type="entry name" value="PKS_mFAS_DH"/>
</dbReference>
<evidence type="ECO:0000256" key="10">
    <source>
        <dbReference type="SAM" id="MobiDB-lite"/>
    </source>
</evidence>
<dbReference type="InterPro" id="IPR014031">
    <property type="entry name" value="Ketoacyl_synth_C"/>
</dbReference>
<dbReference type="Pfam" id="PF08240">
    <property type="entry name" value="ADH_N"/>
    <property type="match status" value="1"/>
</dbReference>
<dbReference type="PROSITE" id="PS50075">
    <property type="entry name" value="CARRIER"/>
    <property type="match status" value="1"/>
</dbReference>
<dbReference type="InterPro" id="IPR036291">
    <property type="entry name" value="NAD(P)-bd_dom_sf"/>
</dbReference>
<dbReference type="InterPro" id="IPR029063">
    <property type="entry name" value="SAM-dependent_MTases_sf"/>
</dbReference>
<keyword evidence="2" id="KW-0597">Phosphoprotein</keyword>
<dbReference type="SMART" id="SM00826">
    <property type="entry name" value="PKS_DH"/>
    <property type="match status" value="1"/>
</dbReference>
<dbReference type="CDD" id="cd05195">
    <property type="entry name" value="enoyl_red"/>
    <property type="match status" value="1"/>
</dbReference>
<dbReference type="InterPro" id="IPR009081">
    <property type="entry name" value="PP-bd_ACP"/>
</dbReference>
<dbReference type="InterPro" id="IPR013968">
    <property type="entry name" value="PKS_KR"/>
</dbReference>
<keyword evidence="1" id="KW-0596">Phosphopantetheine</keyword>
<dbReference type="PANTHER" id="PTHR43775:SF49">
    <property type="entry name" value="SYNTHASE, PUTATIVE (JCVI)-RELATED"/>
    <property type="match status" value="1"/>
</dbReference>
<dbReference type="InterPro" id="IPR032821">
    <property type="entry name" value="PKS_assoc"/>
</dbReference>
<evidence type="ECO:0000256" key="9">
    <source>
        <dbReference type="PROSITE-ProRule" id="PRU01363"/>
    </source>
</evidence>
<dbReference type="InterPro" id="IPR049552">
    <property type="entry name" value="PKS_DH_N"/>
</dbReference>
<protein>
    <recommendedName>
        <fullName evidence="16">Polyketide synthase</fullName>
    </recommendedName>
</protein>
<proteinExistence type="predicted"/>
<dbReference type="Gene3D" id="3.40.50.150">
    <property type="entry name" value="Vaccinia Virus protein VP39"/>
    <property type="match status" value="1"/>
</dbReference>
<keyword evidence="8" id="KW-0012">Acyltransferase</keyword>
<dbReference type="GO" id="GO:0008168">
    <property type="term" value="F:methyltransferase activity"/>
    <property type="evidence" value="ECO:0007669"/>
    <property type="project" value="UniProtKB-KW"/>
</dbReference>
<dbReference type="InterPro" id="IPR013217">
    <property type="entry name" value="Methyltransf_12"/>
</dbReference>
<feature type="compositionally biased region" description="Polar residues" evidence="10">
    <location>
        <begin position="460"/>
        <end position="471"/>
    </location>
</feature>
<feature type="region of interest" description="C-terminal hotdog fold" evidence="9">
    <location>
        <begin position="1112"/>
        <end position="1255"/>
    </location>
</feature>
<dbReference type="CDD" id="cd00833">
    <property type="entry name" value="PKS"/>
    <property type="match status" value="1"/>
</dbReference>
<evidence type="ECO:0000256" key="3">
    <source>
        <dbReference type="ARBA" id="ARBA00022603"/>
    </source>
</evidence>
<dbReference type="InterPro" id="IPR020843">
    <property type="entry name" value="ER"/>
</dbReference>
<dbReference type="Gene3D" id="1.10.1200.10">
    <property type="entry name" value="ACP-like"/>
    <property type="match status" value="1"/>
</dbReference>
<dbReference type="Pfam" id="PF13602">
    <property type="entry name" value="ADH_zinc_N_2"/>
    <property type="match status" value="1"/>
</dbReference>
<dbReference type="Gene3D" id="3.40.366.10">
    <property type="entry name" value="Malonyl-Coenzyme A Acyl Carrier Protein, domain 2"/>
    <property type="match status" value="1"/>
</dbReference>
<evidence type="ECO:0000256" key="2">
    <source>
        <dbReference type="ARBA" id="ARBA00022553"/>
    </source>
</evidence>
<dbReference type="Pfam" id="PF08242">
    <property type="entry name" value="Methyltransf_12"/>
    <property type="match status" value="1"/>
</dbReference>
<dbReference type="SMART" id="SM00825">
    <property type="entry name" value="PKS_KS"/>
    <property type="match status" value="1"/>
</dbReference>
<feature type="domain" description="Carrier" evidence="11">
    <location>
        <begin position="2455"/>
        <end position="2533"/>
    </location>
</feature>
<evidence type="ECO:0000313" key="14">
    <source>
        <dbReference type="EMBL" id="KAK2601916.1"/>
    </source>
</evidence>
<dbReference type="Pfam" id="PF14765">
    <property type="entry name" value="PS-DH"/>
    <property type="match status" value="1"/>
</dbReference>
<dbReference type="InterPro" id="IPR014030">
    <property type="entry name" value="Ketoacyl_synth_N"/>
</dbReference>
<feature type="region of interest" description="Disordered" evidence="10">
    <location>
        <begin position="444"/>
        <end position="479"/>
    </location>
</feature>
<evidence type="ECO:0000313" key="15">
    <source>
        <dbReference type="Proteomes" id="UP001251528"/>
    </source>
</evidence>
<evidence type="ECO:0000256" key="5">
    <source>
        <dbReference type="ARBA" id="ARBA00022857"/>
    </source>
</evidence>
<dbReference type="InterPro" id="IPR020806">
    <property type="entry name" value="PKS_PP-bd"/>
</dbReference>
<reference evidence="14" key="1">
    <citation type="submission" date="2023-06" db="EMBL/GenBank/DDBJ databases">
        <title>Conoideocrella luteorostrata (Hypocreales: Clavicipitaceae), a potential biocontrol fungus for elongate hemlock scale in United States Christmas tree production areas.</title>
        <authorList>
            <person name="Barrett H."/>
            <person name="Lovett B."/>
            <person name="Macias A.M."/>
            <person name="Stajich J.E."/>
            <person name="Kasson M.T."/>
        </authorList>
    </citation>
    <scope>NUCLEOTIDE SEQUENCE</scope>
    <source>
        <strain evidence="14">ARSEF 14590</strain>
    </source>
</reference>
<dbReference type="Pfam" id="PF21089">
    <property type="entry name" value="PKS_DH_N"/>
    <property type="match status" value="1"/>
</dbReference>
<dbReference type="SUPFAM" id="SSF50129">
    <property type="entry name" value="GroES-like"/>
    <property type="match status" value="1"/>
</dbReference>
<dbReference type="GO" id="GO:0006633">
    <property type="term" value="P:fatty acid biosynthetic process"/>
    <property type="evidence" value="ECO:0007669"/>
    <property type="project" value="TreeGrafter"/>
</dbReference>
<evidence type="ECO:0000256" key="1">
    <source>
        <dbReference type="ARBA" id="ARBA00022450"/>
    </source>
</evidence>
<dbReference type="Pfam" id="PF23297">
    <property type="entry name" value="ACP_SdgA_C"/>
    <property type="match status" value="1"/>
</dbReference>
<dbReference type="GO" id="GO:0004312">
    <property type="term" value="F:fatty acid synthase activity"/>
    <property type="evidence" value="ECO:0007669"/>
    <property type="project" value="TreeGrafter"/>
</dbReference>
<evidence type="ECO:0008006" key="16">
    <source>
        <dbReference type="Google" id="ProtNLM"/>
    </source>
</evidence>
<keyword evidence="3" id="KW-0489">Methyltransferase</keyword>
<dbReference type="GO" id="GO:0016491">
    <property type="term" value="F:oxidoreductase activity"/>
    <property type="evidence" value="ECO:0007669"/>
    <property type="project" value="UniProtKB-KW"/>
</dbReference>
<dbReference type="InterPro" id="IPR049551">
    <property type="entry name" value="PKS_DH_C"/>
</dbReference>
<dbReference type="InterPro" id="IPR014043">
    <property type="entry name" value="Acyl_transferase_dom"/>
</dbReference>
<dbReference type="InterPro" id="IPR011032">
    <property type="entry name" value="GroES-like_sf"/>
</dbReference>
<feature type="region of interest" description="N-terminal hotdog fold" evidence="9">
    <location>
        <begin position="969"/>
        <end position="1098"/>
    </location>
</feature>
<dbReference type="GO" id="GO:0032259">
    <property type="term" value="P:methylation"/>
    <property type="evidence" value="ECO:0007669"/>
    <property type="project" value="UniProtKB-KW"/>
</dbReference>
<name>A0AAJ0CRB3_9HYPO</name>
<dbReference type="Gene3D" id="3.40.50.720">
    <property type="entry name" value="NAD(P)-binding Rossmann-like Domain"/>
    <property type="match status" value="2"/>
</dbReference>
<dbReference type="InterPro" id="IPR016035">
    <property type="entry name" value="Acyl_Trfase/lysoPLipase"/>
</dbReference>
<dbReference type="Pfam" id="PF00698">
    <property type="entry name" value="Acyl_transf_1"/>
    <property type="match status" value="1"/>
</dbReference>
<evidence type="ECO:0000256" key="6">
    <source>
        <dbReference type="ARBA" id="ARBA00023002"/>
    </source>
</evidence>
<dbReference type="Pfam" id="PF08659">
    <property type="entry name" value="KR"/>
    <property type="match status" value="1"/>
</dbReference>
<dbReference type="GO" id="GO:0031177">
    <property type="term" value="F:phosphopantetheine binding"/>
    <property type="evidence" value="ECO:0007669"/>
    <property type="project" value="InterPro"/>
</dbReference>
<evidence type="ECO:0000256" key="7">
    <source>
        <dbReference type="ARBA" id="ARBA00023268"/>
    </source>
</evidence>
<dbReference type="SUPFAM" id="SSF52151">
    <property type="entry name" value="FabD/lysophospholipase-like"/>
    <property type="match status" value="1"/>
</dbReference>
<accession>A0AAJ0CRB3</accession>
<feature type="active site" description="Proton donor; for dehydratase activity" evidence="9">
    <location>
        <position position="1173"/>
    </location>
</feature>
<dbReference type="Pfam" id="PF16197">
    <property type="entry name" value="KAsynt_C_assoc"/>
    <property type="match status" value="1"/>
</dbReference>
<dbReference type="InterPro" id="IPR057326">
    <property type="entry name" value="KR_dom"/>
</dbReference>
<dbReference type="InterPro" id="IPR013154">
    <property type="entry name" value="ADH-like_N"/>
</dbReference>
<dbReference type="Gene3D" id="3.40.47.10">
    <property type="match status" value="1"/>
</dbReference>
<feature type="domain" description="Ketosynthase family 3 (KS3)" evidence="12">
    <location>
        <begin position="8"/>
        <end position="426"/>
    </location>
</feature>
<dbReference type="InterPro" id="IPR016039">
    <property type="entry name" value="Thiolase-like"/>
</dbReference>
<dbReference type="InterPro" id="IPR050091">
    <property type="entry name" value="PKS_NRPS_Biosynth_Enz"/>
</dbReference>
<dbReference type="Gene3D" id="3.10.129.110">
    <property type="entry name" value="Polyketide synthase dehydratase"/>
    <property type="match status" value="1"/>
</dbReference>
<dbReference type="SUPFAM" id="SSF47336">
    <property type="entry name" value="ACP-like"/>
    <property type="match status" value="1"/>
</dbReference>
<dbReference type="SMART" id="SM00829">
    <property type="entry name" value="PKS_ER"/>
    <property type="match status" value="1"/>
</dbReference>
<dbReference type="PROSITE" id="PS52004">
    <property type="entry name" value="KS3_2"/>
    <property type="match status" value="1"/>
</dbReference>
<sequence>MSVKCDPAGPIAIIGMGMRLPGGISTADDFWNLLIEKKDGRCLVPSDRYNADAFYGNKTRRQNIATNYGYFLDTNIKGFDKSFFGVKRAEVDVTDPQLRLLLEVVWECMENAGKTNLRGTNTGVFVGVFGEDWHSMLHQDKLMPKTYRVLSAGDYALANMLSWEYDLSGPSMTLRTACSSSLSALHIACQSLQNGDCTTAIVAGSSIIIDPTMTMDMSEAGVLSHTGSCKTFDAAADGFARGEAVNAILLKPLDDALRDGDPIRAVIRSTAVNSDGRTSHIGSPSSESQITLIRRAYERAGIEDFSQTPFIECHGTGTIRGDPIEAEAVATVFGEHGAYIGSVKPNVGHSEGAAALTSIIKAVLSLENETIPPNINFTTPNPKIPFKKYKLEVPVEAIPWPKNRYARISVSSFGFGGANGHAILDSAASFGICGNANGPAMAIGGQRRQGVAPSSDEQSDTCTENDATSIETSDEESSKWIKIDSEATARQSVSEKPINIVRDDVSPVRSVQPFPLLLPISTASEPSLKRRVEDLQQYIKCRPESLCDVAYTLGLKRAHLRHRTFCIARPGGGSELNVESFRKTSGKSVNDITAAFVFTGQGANWAGMGKSLVQSSATFLNDIRAMDHALQQLTHPPSWTIEASLRCSGESMNETFSKAEFAQPLCTAIQVALVNFLATCGITPSAVIGHSSGEIAAAYTAGALTMSEAIICAYLRGFATKSQSRSGGMAAVGMSKDAVMPYLIDGVQLACENSPRSVTISGDLNAIDKTLEEISTKDPEIFTRKLNVNIAYHSDHMSEIGSAYEKMLAWHLSPRYPHCPFYSTVSGTIVTEESLLAPAYWRSNLESPVQFYAGMKQLLHDFPNVTALLEVGPHSALRGPLRQIFQTQKNSKQSPDYVPTLLRGKDSATSVLETIGQLYLRGYAVDFSTICPKASLLTNMPTYPWDRDLEHWRESRLSYGWRQRKHVHHEILGSRCVETTGSEPMWRNVLHQYDVSWLPDHKVEMDVVFPVAGFVAMMGEAIRQVTGSDAYQLRNLMVKSALLMSELEPIEIVTSMRPLRLTGLTNSSTWYEISISTFNELSWVEVCVAQGKAKEVEGSSTTRLTRTIGRRLREVPDQYFYDRMQQIGLRYGPHFQRLSDISSDTEAFVAAASLQHDESTYEATYSVHPTVIDCCIQLGVVANCRGLAREVDGLALPVAIDSISVRPAGSDLIVEATVDHVAKTASAVAVTKESNQLVVTIENGRCMPFNTGDNASNKDVLHASRVQWLPDICSKYPQDLIERDQNLRQKSILSERCTIACILQMSDILDSLQISPSGHLEKYLSWLKKEKADILQGNRSNIAPEALVWASMSLSNRQQVLESNFAEVHAMNDPKASSIARLVHKLTQGENLELIFTGAMHPLVLLLEDNGLRNFYEYINVAVNIDRFIYLSGHCNPTMKILEIGAGTGAATEKVLKSLVSESGVRMYSQYIFTDLSSSFFASAEERFADWDAVEFKVLDIEKDLVEQGFEQGSFDLIVASNVLHATSSLHDSLKNVRSLFRTGGRLYLQELVSPINWRNINLLTGLLPGWWTGDDDGRLETPCVSPERWDRELRDAGFSGADTVLLDDDPPYSICANILSTAQTVVTDDARTIVFLYKEEKHEFACSLASMLERQDIRIKWVRLGNEADYVSGFDVVSTIDLEKPYISEMSKQDYAVFTAYLSSLKGGLLWLTRAAQVGCTDPQYGIGIGLMRTVRVELGIDLWTAELDHLDSPALLATVAIYQKFHNRGRNGIDRKVDVEYAVQDGVTYIGRYHWTSINKELVSQSSHDPKQLIIDKFGLIDSTNWIQHRQSILQDDEVEVQIHYIGLNFRDVMTAMGILPDGKDSLGLEGSGVVTRVGAAVETVNVGDHVCMLGRGLFATRKVVSAKHVIPVPDYLSLEEAASLPVVYATAVYTIMHLGQLAKGQTILIHSAAGGVGQAAIHISQTLGAEIYVTVGTEEKVEYLITRHNIPRERIFNSHNNSFLDGVMQATENRGVDMVLNSLSGDLLHTSWKCVAKNGKMIEIGKRDMLEHGHLALDLFQSNRTFYGVDILSLWQETPDKLMKILNQLLQMNVEGILKPIQPIHVFPVENRSEAFRYMKKGQHIGKIVLKIPEDPAQIPVTMSHALNLLSDSSTYLMIGGLGGLGKHVTRWMVEKGARNFCFLSRSSSYFGAHHQFFLELESQGCQVAAIAGSVTDMDDVHKAIHASPTPIAGVLQMSMVIKDSAFRQMGYDDWRAVLDPKVKGTWNLHKALSGIELDFFILFASIVGLVGQPGQANYSSANSFLDSFVQYRHGLGLPCSVIDLGAMEGIGFLTTRPDKLIQYRSSGLLLLQERQLMEAIQIAMKRSSPSNGFGPVGPRQALTSMSQLALGMKSTKAISDPRNTRLFTGDIRCSMYVNMNPLDRLDSSIKDEEIKIFLKEVEADPSILNEPEALPRISWEIGRTLFKFLALPEEDLGITLTLESIGVDSLASIEIRNWWRRTIGLEITVLEILNAETIEGLGKRAISSLKEKYKVKSDAEQAEATV</sequence>
<gene>
    <name evidence="14" type="ORF">QQS21_004507</name>
</gene>
<dbReference type="InterPro" id="IPR042104">
    <property type="entry name" value="PKS_dehydratase_sf"/>
</dbReference>
<dbReference type="GO" id="GO:0044550">
    <property type="term" value="P:secondary metabolite biosynthetic process"/>
    <property type="evidence" value="ECO:0007669"/>
    <property type="project" value="UniProtKB-ARBA"/>
</dbReference>
<dbReference type="Pfam" id="PF22621">
    <property type="entry name" value="CurL-like_PKS_C"/>
    <property type="match status" value="1"/>
</dbReference>
<dbReference type="CDD" id="cd02440">
    <property type="entry name" value="AdoMet_MTases"/>
    <property type="match status" value="1"/>
</dbReference>
<dbReference type="Gene3D" id="3.90.180.10">
    <property type="entry name" value="Medium-chain alcohol dehydrogenases, catalytic domain"/>
    <property type="match status" value="1"/>
</dbReference>
<dbReference type="PANTHER" id="PTHR43775">
    <property type="entry name" value="FATTY ACID SYNTHASE"/>
    <property type="match status" value="1"/>
</dbReference>
<organism evidence="14 15">
    <name type="scientific">Conoideocrella luteorostrata</name>
    <dbReference type="NCBI Taxonomy" id="1105319"/>
    <lineage>
        <taxon>Eukaryota</taxon>
        <taxon>Fungi</taxon>
        <taxon>Dikarya</taxon>
        <taxon>Ascomycota</taxon>
        <taxon>Pezizomycotina</taxon>
        <taxon>Sordariomycetes</taxon>
        <taxon>Hypocreomycetidae</taxon>
        <taxon>Hypocreales</taxon>
        <taxon>Clavicipitaceae</taxon>
        <taxon>Conoideocrella</taxon>
    </lineage>
</organism>
<evidence type="ECO:0000256" key="4">
    <source>
        <dbReference type="ARBA" id="ARBA00022679"/>
    </source>
</evidence>